<dbReference type="Pfam" id="PF00753">
    <property type="entry name" value="Lactamase_B"/>
    <property type="match status" value="1"/>
</dbReference>
<dbReference type="PANTHER" id="PTHR42978">
    <property type="entry name" value="QUORUM-QUENCHING LACTONASE YTNP-RELATED-RELATED"/>
    <property type="match status" value="1"/>
</dbReference>
<dbReference type="EMBL" id="WLYK01000017">
    <property type="protein sequence ID" value="MTD17247.1"/>
    <property type="molecule type" value="Genomic_DNA"/>
</dbReference>
<evidence type="ECO:0000256" key="2">
    <source>
        <dbReference type="ARBA" id="ARBA00022723"/>
    </source>
</evidence>
<gene>
    <name evidence="7" type="ORF">GIS00_25275</name>
</gene>
<feature type="domain" description="Metallo-beta-lactamase" evidence="6">
    <location>
        <begin position="129"/>
        <end position="339"/>
    </location>
</feature>
<name>A0A7K1FSW2_9ACTN</name>
<accession>A0A7K1FSW2</accession>
<protein>
    <submittedName>
        <fullName evidence="7">MBL fold metallo-hydrolase</fullName>
    </submittedName>
</protein>
<comment type="caution">
    <text evidence="7">The sequence shown here is derived from an EMBL/GenBank/DDBJ whole genome shotgun (WGS) entry which is preliminary data.</text>
</comment>
<evidence type="ECO:0000256" key="4">
    <source>
        <dbReference type="ARBA" id="ARBA00022833"/>
    </source>
</evidence>
<dbReference type="InterPro" id="IPR036866">
    <property type="entry name" value="RibonucZ/Hydroxyglut_hydro"/>
</dbReference>
<organism evidence="7 8">
    <name type="scientific">Nakamurella alba</name>
    <dbReference type="NCBI Taxonomy" id="2665158"/>
    <lineage>
        <taxon>Bacteria</taxon>
        <taxon>Bacillati</taxon>
        <taxon>Actinomycetota</taxon>
        <taxon>Actinomycetes</taxon>
        <taxon>Nakamurellales</taxon>
        <taxon>Nakamurellaceae</taxon>
        <taxon>Nakamurella</taxon>
    </lineage>
</organism>
<dbReference type="SUPFAM" id="SSF56281">
    <property type="entry name" value="Metallo-hydrolase/oxidoreductase"/>
    <property type="match status" value="1"/>
</dbReference>
<keyword evidence="3 7" id="KW-0378">Hydrolase</keyword>
<evidence type="ECO:0000256" key="3">
    <source>
        <dbReference type="ARBA" id="ARBA00022801"/>
    </source>
</evidence>
<evidence type="ECO:0000256" key="1">
    <source>
        <dbReference type="ARBA" id="ARBA00007749"/>
    </source>
</evidence>
<reference evidence="7 8" key="1">
    <citation type="submission" date="2019-11" db="EMBL/GenBank/DDBJ databases">
        <authorList>
            <person name="Jiang L.-Q."/>
        </authorList>
    </citation>
    <scope>NUCLEOTIDE SEQUENCE [LARGE SCALE GENOMIC DNA]</scope>
    <source>
        <strain evidence="7 8">YIM 132087</strain>
    </source>
</reference>
<dbReference type="InterPro" id="IPR051013">
    <property type="entry name" value="MBL_superfamily_lactonases"/>
</dbReference>
<comment type="similarity">
    <text evidence="1">Belongs to the metallo-beta-lactamase superfamily.</text>
</comment>
<evidence type="ECO:0000256" key="5">
    <source>
        <dbReference type="SAM" id="MobiDB-lite"/>
    </source>
</evidence>
<feature type="compositionally biased region" description="Polar residues" evidence="5">
    <location>
        <begin position="63"/>
        <end position="75"/>
    </location>
</feature>
<feature type="region of interest" description="Disordered" evidence="5">
    <location>
        <begin position="54"/>
        <end position="77"/>
    </location>
</feature>
<sequence length="361" mass="39148">MRCSSWRPSACARSSNGPTCRAVAGPWQSADCSTTSCDMPWLLLVSGSWSRPDQVLTPGAGRGNTQPPRPNSVQMGGSMKIGDAVVDPLVDGEMVVPADAFYPGQTAADWRGSEQFLEPVFGEAMHLYTLGGFVIRHGDRVIVVDTGVGVHATFPFVGGGFRSAFAATGLRRDEVTDVVFTHLHVDHIGWTSVDGKAFFPNAVHRVDRRDFDLYCAPDFTFNEVEAAYCTPETDAPGVRLGPVMDRIELFEGDDELLPGLSSIEASGHTPGETVLRLTSAGESGLFLGDTVHTAPELYDENARGQWNFCFHHDEAKALESLERIRRIVIDEGLPVAGAHFPGLQWGRVTGSAGSRTWERLD</sequence>
<keyword evidence="8" id="KW-1185">Reference proteome</keyword>
<evidence type="ECO:0000313" key="7">
    <source>
        <dbReference type="EMBL" id="MTD17247.1"/>
    </source>
</evidence>
<dbReference type="Gene3D" id="3.60.15.10">
    <property type="entry name" value="Ribonuclease Z/Hydroxyacylglutathione hydrolase-like"/>
    <property type="match status" value="1"/>
</dbReference>
<dbReference type="AlphaFoldDB" id="A0A7K1FSW2"/>
<dbReference type="SMART" id="SM00849">
    <property type="entry name" value="Lactamase_B"/>
    <property type="match status" value="1"/>
</dbReference>
<dbReference type="InterPro" id="IPR001279">
    <property type="entry name" value="Metallo-B-lactamas"/>
</dbReference>
<dbReference type="Proteomes" id="UP000460221">
    <property type="component" value="Unassembled WGS sequence"/>
</dbReference>
<dbReference type="GO" id="GO:0046872">
    <property type="term" value="F:metal ion binding"/>
    <property type="evidence" value="ECO:0007669"/>
    <property type="project" value="UniProtKB-KW"/>
</dbReference>
<proteinExistence type="inferred from homology"/>
<dbReference type="GO" id="GO:0016787">
    <property type="term" value="F:hydrolase activity"/>
    <property type="evidence" value="ECO:0007669"/>
    <property type="project" value="UniProtKB-KW"/>
</dbReference>
<evidence type="ECO:0000313" key="8">
    <source>
        <dbReference type="Proteomes" id="UP000460221"/>
    </source>
</evidence>
<keyword evidence="2" id="KW-0479">Metal-binding</keyword>
<evidence type="ECO:0000259" key="6">
    <source>
        <dbReference type="SMART" id="SM00849"/>
    </source>
</evidence>
<keyword evidence="4" id="KW-0862">Zinc</keyword>